<feature type="region of interest" description="Disordered" evidence="1">
    <location>
        <begin position="1"/>
        <end position="60"/>
    </location>
</feature>
<evidence type="ECO:0000313" key="2">
    <source>
        <dbReference type="EMBL" id="GAA5022147.1"/>
    </source>
</evidence>
<protein>
    <submittedName>
        <fullName evidence="2">Uncharacterized protein</fullName>
    </submittedName>
</protein>
<proteinExistence type="predicted"/>
<evidence type="ECO:0000313" key="3">
    <source>
        <dbReference type="Proteomes" id="UP001501759"/>
    </source>
</evidence>
<evidence type="ECO:0000256" key="1">
    <source>
        <dbReference type="SAM" id="MobiDB-lite"/>
    </source>
</evidence>
<organism evidence="2 3">
    <name type="scientific">Streptomyces siamensis</name>
    <dbReference type="NCBI Taxonomy" id="1274986"/>
    <lineage>
        <taxon>Bacteria</taxon>
        <taxon>Bacillati</taxon>
        <taxon>Actinomycetota</taxon>
        <taxon>Actinomycetes</taxon>
        <taxon>Kitasatosporales</taxon>
        <taxon>Streptomycetaceae</taxon>
        <taxon>Streptomyces</taxon>
    </lineage>
</organism>
<dbReference type="EMBL" id="BAABKB010000021">
    <property type="protein sequence ID" value="GAA5022147.1"/>
    <property type="molecule type" value="Genomic_DNA"/>
</dbReference>
<sequence length="95" mass="10307">MKGGRLRGERHCRASAERSSLQAIGEARGHCPLHDHTPHNSPDPAGIPAPRPDAPGGRPRIEAELALLRRTGRFQSIADDEELPTGCRADLTRLT</sequence>
<name>A0ABP9J881_9ACTN</name>
<accession>A0ABP9J881</accession>
<feature type="compositionally biased region" description="Basic and acidic residues" evidence="1">
    <location>
        <begin position="27"/>
        <end position="38"/>
    </location>
</feature>
<dbReference type="Proteomes" id="UP001501759">
    <property type="component" value="Unassembled WGS sequence"/>
</dbReference>
<gene>
    <name evidence="2" type="ORF">GCM10023335_53820</name>
</gene>
<comment type="caution">
    <text evidence="2">The sequence shown here is derived from an EMBL/GenBank/DDBJ whole genome shotgun (WGS) entry which is preliminary data.</text>
</comment>
<reference evidence="3" key="1">
    <citation type="journal article" date="2019" name="Int. J. Syst. Evol. Microbiol.">
        <title>The Global Catalogue of Microorganisms (GCM) 10K type strain sequencing project: providing services to taxonomists for standard genome sequencing and annotation.</title>
        <authorList>
            <consortium name="The Broad Institute Genomics Platform"/>
            <consortium name="The Broad Institute Genome Sequencing Center for Infectious Disease"/>
            <person name="Wu L."/>
            <person name="Ma J."/>
        </authorList>
    </citation>
    <scope>NUCLEOTIDE SEQUENCE [LARGE SCALE GENOMIC DNA]</scope>
    <source>
        <strain evidence="3">JCM 18409</strain>
    </source>
</reference>
<feature type="compositionally biased region" description="Basic and acidic residues" evidence="1">
    <location>
        <begin position="1"/>
        <end position="16"/>
    </location>
</feature>
<keyword evidence="3" id="KW-1185">Reference proteome</keyword>